<proteinExistence type="inferred from homology"/>
<dbReference type="GO" id="GO:0005524">
    <property type="term" value="F:ATP binding"/>
    <property type="evidence" value="ECO:0007669"/>
    <property type="project" value="UniProtKB-KW"/>
</dbReference>
<evidence type="ECO:0000256" key="2">
    <source>
        <dbReference type="ARBA" id="ARBA00005417"/>
    </source>
</evidence>
<evidence type="ECO:0000256" key="7">
    <source>
        <dbReference type="ARBA" id="ARBA00023136"/>
    </source>
</evidence>
<comment type="similarity">
    <text evidence="2">Belongs to the ABC transporter superfamily.</text>
</comment>
<comment type="caution">
    <text evidence="9">The sequence shown here is derived from an EMBL/GenBank/DDBJ whole genome shotgun (WGS) entry which is preliminary data.</text>
</comment>
<comment type="subcellular location">
    <subcellularLocation>
        <location evidence="1">Membrane</location>
    </subcellularLocation>
</comment>
<dbReference type="AlphaFoldDB" id="A0A2J6WVH3"/>
<keyword evidence="3" id="KW-0813">Transport</keyword>
<gene>
    <name evidence="9" type="ORF">C0184_14400</name>
</gene>
<dbReference type="SUPFAM" id="SSF52540">
    <property type="entry name" value="P-loop containing nucleoside triphosphate hydrolases"/>
    <property type="match status" value="1"/>
</dbReference>
<dbReference type="InterPro" id="IPR017871">
    <property type="entry name" value="ABC_transporter-like_CS"/>
</dbReference>
<dbReference type="Pfam" id="PF00005">
    <property type="entry name" value="ABC_tran"/>
    <property type="match status" value="1"/>
</dbReference>
<dbReference type="PANTHER" id="PTHR43297">
    <property type="entry name" value="OLIGOPEPTIDE TRANSPORT ATP-BINDING PROTEIN APPD"/>
    <property type="match status" value="1"/>
</dbReference>
<protein>
    <submittedName>
        <fullName evidence="9">Peptide ABC transporter ATP-binding protein</fullName>
    </submittedName>
</protein>
<evidence type="ECO:0000256" key="6">
    <source>
        <dbReference type="ARBA" id="ARBA00022967"/>
    </source>
</evidence>
<keyword evidence="4" id="KW-1003">Cell membrane</keyword>
<feature type="non-terminal residue" evidence="9">
    <location>
        <position position="183"/>
    </location>
</feature>
<dbReference type="CDD" id="cd03257">
    <property type="entry name" value="ABC_NikE_OppD_transporters"/>
    <property type="match status" value="1"/>
</dbReference>
<keyword evidence="9" id="KW-0067">ATP-binding</keyword>
<keyword evidence="7" id="KW-0472">Membrane</keyword>
<keyword evidence="9" id="KW-0547">Nucleotide-binding</keyword>
<keyword evidence="6" id="KW-1278">Translocase</keyword>
<keyword evidence="5" id="KW-0997">Cell inner membrane</keyword>
<sequence length="183" mass="19673">MTISTLEVQQLSVVYHTNGRMLPVVRDVNFTAAAGEVIGIVGESGSGKSTLGLALLRTLPANGQVSSGRVLLDGIDLSQMEGSALRALWKHSLRLVPQNPLAALNPTLHIGAQLIEAIGGNRREAEQQAISLLTRVQINDPKRVMRSYPHELSGGMQQRVMIAMALHGTPRLLVLDEPTTSLD</sequence>
<dbReference type="GO" id="GO:0016020">
    <property type="term" value="C:membrane"/>
    <property type="evidence" value="ECO:0007669"/>
    <property type="project" value="UniProtKB-SubCell"/>
</dbReference>
<dbReference type="PROSITE" id="PS00211">
    <property type="entry name" value="ABC_TRANSPORTER_1"/>
    <property type="match status" value="1"/>
</dbReference>
<reference evidence="9 10" key="1">
    <citation type="submission" date="2018-01" db="EMBL/GenBank/DDBJ databases">
        <title>Metagenomic assembled genomes from two thermal pools in the Uzon Caldera, Kamchatka, Russia.</title>
        <authorList>
            <person name="Wilkins L."/>
            <person name="Ettinger C."/>
        </authorList>
    </citation>
    <scope>NUCLEOTIDE SEQUENCE [LARGE SCALE GENOMIC DNA]</scope>
    <source>
        <strain evidence="9">ZAV-02</strain>
    </source>
</reference>
<accession>A0A2J6WVH3</accession>
<dbReference type="InterPro" id="IPR003439">
    <property type="entry name" value="ABC_transporter-like_ATP-bd"/>
</dbReference>
<dbReference type="PANTHER" id="PTHR43297:SF14">
    <property type="entry name" value="ATPASE AAA-TYPE CORE DOMAIN-CONTAINING PROTEIN"/>
    <property type="match status" value="1"/>
</dbReference>
<dbReference type="Proteomes" id="UP000243376">
    <property type="component" value="Unassembled WGS sequence"/>
</dbReference>
<evidence type="ECO:0000313" key="10">
    <source>
        <dbReference type="Proteomes" id="UP000243376"/>
    </source>
</evidence>
<feature type="domain" description="ABC transporter" evidence="8">
    <location>
        <begin position="26"/>
        <end position="180"/>
    </location>
</feature>
<name>A0A2J6WVH3_9CHLR</name>
<evidence type="ECO:0000256" key="3">
    <source>
        <dbReference type="ARBA" id="ARBA00022448"/>
    </source>
</evidence>
<dbReference type="GO" id="GO:0016887">
    <property type="term" value="F:ATP hydrolysis activity"/>
    <property type="evidence" value="ECO:0007669"/>
    <property type="project" value="InterPro"/>
</dbReference>
<evidence type="ECO:0000256" key="5">
    <source>
        <dbReference type="ARBA" id="ARBA00022519"/>
    </source>
</evidence>
<dbReference type="EMBL" id="PNIQ01000964">
    <property type="protein sequence ID" value="PMP74957.1"/>
    <property type="molecule type" value="Genomic_DNA"/>
</dbReference>
<evidence type="ECO:0000256" key="1">
    <source>
        <dbReference type="ARBA" id="ARBA00004370"/>
    </source>
</evidence>
<evidence type="ECO:0000313" key="9">
    <source>
        <dbReference type="EMBL" id="PMP74957.1"/>
    </source>
</evidence>
<dbReference type="Gene3D" id="3.40.50.300">
    <property type="entry name" value="P-loop containing nucleotide triphosphate hydrolases"/>
    <property type="match status" value="1"/>
</dbReference>
<dbReference type="InterPro" id="IPR027417">
    <property type="entry name" value="P-loop_NTPase"/>
</dbReference>
<evidence type="ECO:0000256" key="4">
    <source>
        <dbReference type="ARBA" id="ARBA00022475"/>
    </source>
</evidence>
<organism evidence="9 10">
    <name type="scientific">Chloroflexus aggregans</name>
    <dbReference type="NCBI Taxonomy" id="152260"/>
    <lineage>
        <taxon>Bacteria</taxon>
        <taxon>Bacillati</taxon>
        <taxon>Chloroflexota</taxon>
        <taxon>Chloroflexia</taxon>
        <taxon>Chloroflexales</taxon>
        <taxon>Chloroflexineae</taxon>
        <taxon>Chloroflexaceae</taxon>
        <taxon>Chloroflexus</taxon>
    </lineage>
</organism>
<dbReference type="InterPro" id="IPR050388">
    <property type="entry name" value="ABC_Ni/Peptide_Import"/>
</dbReference>
<evidence type="ECO:0000259" key="8">
    <source>
        <dbReference type="Pfam" id="PF00005"/>
    </source>
</evidence>